<protein>
    <submittedName>
        <fullName evidence="2">Uncharacterized protein LOC108678699</fullName>
    </submittedName>
</protein>
<accession>A0A8B7PBQ1</accession>
<dbReference type="RefSeq" id="XP_018022646.2">
    <property type="nucleotide sequence ID" value="XM_018167157.2"/>
</dbReference>
<dbReference type="Proteomes" id="UP000694843">
    <property type="component" value="Unplaced"/>
</dbReference>
<evidence type="ECO:0000313" key="1">
    <source>
        <dbReference type="Proteomes" id="UP000694843"/>
    </source>
</evidence>
<name>A0A8B7PBQ1_HYAAZ</name>
<sequence length="142" mass="16058">MEPWAIDRLFYRSLNTKAMGLFANEAACEAIPGFRLVVVKFAAQMPIMLEMCLGHPPAGETQCTDRTRWFYVDMLKIGSNTVVKIQGNILLSDTDLTSSVMINDPYEKYAFIYAHSGKLHDESPLTWNVYPVCQANVFGVNW</sequence>
<dbReference type="AlphaFoldDB" id="A0A8B7PBQ1"/>
<proteinExistence type="predicted"/>
<dbReference type="KEGG" id="hazt:108678699"/>
<keyword evidence="1" id="KW-1185">Reference proteome</keyword>
<gene>
    <name evidence="2" type="primary">LOC108678699</name>
</gene>
<organism evidence="1 2">
    <name type="scientific">Hyalella azteca</name>
    <name type="common">Amphipod</name>
    <dbReference type="NCBI Taxonomy" id="294128"/>
    <lineage>
        <taxon>Eukaryota</taxon>
        <taxon>Metazoa</taxon>
        <taxon>Ecdysozoa</taxon>
        <taxon>Arthropoda</taxon>
        <taxon>Crustacea</taxon>
        <taxon>Multicrustacea</taxon>
        <taxon>Malacostraca</taxon>
        <taxon>Eumalacostraca</taxon>
        <taxon>Peracarida</taxon>
        <taxon>Amphipoda</taxon>
        <taxon>Senticaudata</taxon>
        <taxon>Talitrida</taxon>
        <taxon>Talitroidea</taxon>
        <taxon>Hyalellidae</taxon>
        <taxon>Hyalella</taxon>
    </lineage>
</organism>
<dbReference type="GeneID" id="108678699"/>
<evidence type="ECO:0000313" key="2">
    <source>
        <dbReference type="RefSeq" id="XP_018022646.2"/>
    </source>
</evidence>
<reference evidence="2" key="1">
    <citation type="submission" date="2025-08" db="UniProtKB">
        <authorList>
            <consortium name="RefSeq"/>
        </authorList>
    </citation>
    <scope>IDENTIFICATION</scope>
    <source>
        <tissue evidence="2">Whole organism</tissue>
    </source>
</reference>